<protein>
    <submittedName>
        <fullName evidence="4">Hydroxypyruvate isomerase</fullName>
    </submittedName>
</protein>
<dbReference type="Gene3D" id="3.20.20.150">
    <property type="entry name" value="Divalent-metal-dependent TIM barrel enzymes"/>
    <property type="match status" value="1"/>
</dbReference>
<dbReference type="KEGG" id="malk:MalAC0309_2464"/>
<reference evidence="4 5" key="2">
    <citation type="submission" date="2016-01" db="EMBL/GenBank/DDBJ databases">
        <title>Microcella alkaliphila JAM AC0309 whole genome shotgun sequence.</title>
        <authorList>
            <person name="Kurata A."/>
            <person name="Hirose Y."/>
            <person name="Kishimoto N."/>
            <person name="Kobayashi T."/>
        </authorList>
    </citation>
    <scope>NUCLEOTIDE SEQUENCE [LARGE SCALE GENOMIC DNA]</scope>
    <source>
        <strain evidence="4 5">JAM AC0309</strain>
    </source>
</reference>
<proteinExistence type="predicted"/>
<evidence type="ECO:0000256" key="1">
    <source>
        <dbReference type="ARBA" id="ARBA00023235"/>
    </source>
</evidence>
<feature type="domain" description="Xylose isomerase-like TIM barrel" evidence="3">
    <location>
        <begin position="4"/>
        <end position="144"/>
    </location>
</feature>
<dbReference type="EMBL" id="AP017315">
    <property type="protein sequence ID" value="BAU33304.1"/>
    <property type="molecule type" value="Genomic_DNA"/>
</dbReference>
<accession>A0A0U4X0A0</accession>
<dbReference type="InterPro" id="IPR036237">
    <property type="entry name" value="Xyl_isomerase-like_sf"/>
</dbReference>
<evidence type="ECO:0000256" key="2">
    <source>
        <dbReference type="ARBA" id="ARBA00023277"/>
    </source>
</evidence>
<evidence type="ECO:0000313" key="4">
    <source>
        <dbReference type="EMBL" id="BAU33304.1"/>
    </source>
</evidence>
<dbReference type="InterPro" id="IPR013022">
    <property type="entry name" value="Xyl_isomerase-like_TIM-brl"/>
</dbReference>
<reference evidence="5" key="1">
    <citation type="submission" date="2015-12" db="EMBL/GenBank/DDBJ databases">
        <authorList>
            <person name="Shamseldin A."/>
            <person name="Moawad H."/>
            <person name="Abd El-Rahim W.M."/>
            <person name="Sadowsky M.J."/>
        </authorList>
    </citation>
    <scope>NUCLEOTIDE SEQUENCE [LARGE SCALE GENOMIC DNA]</scope>
    <source>
        <strain evidence="5">JAM AC0309</strain>
    </source>
</reference>
<evidence type="ECO:0000259" key="3">
    <source>
        <dbReference type="Pfam" id="PF01261"/>
    </source>
</evidence>
<organism evidence="4 5">
    <name type="scientific">Microcella alkaliphila</name>
    <dbReference type="NCBI Taxonomy" id="279828"/>
    <lineage>
        <taxon>Bacteria</taxon>
        <taxon>Bacillati</taxon>
        <taxon>Actinomycetota</taxon>
        <taxon>Actinomycetes</taxon>
        <taxon>Micrococcales</taxon>
        <taxon>Microbacteriaceae</taxon>
        <taxon>Microcella</taxon>
    </lineage>
</organism>
<dbReference type="GO" id="GO:0016853">
    <property type="term" value="F:isomerase activity"/>
    <property type="evidence" value="ECO:0007669"/>
    <property type="project" value="UniProtKB-KW"/>
</dbReference>
<dbReference type="AlphaFoldDB" id="A0A0U4X0A0"/>
<dbReference type="Proteomes" id="UP000218965">
    <property type="component" value="Chromosome"/>
</dbReference>
<name>A0A0U4X0A0_9MICO</name>
<sequence length="159" mass="17660">MPHGNLTDAEPEQVQRDRAHRRMAQIADELAEWGATLLVEQLSNIDTYGVRTVEQLLETVREARALCDRGSIAIQFDTWHLARAGVDLEAFFLEHGDDAGHIQIGDMPDRGGPGMGSLPIAALIDSALARGYRGRIALEYSHFDTDPFQWMPAWYAAAD</sequence>
<dbReference type="Pfam" id="PF01261">
    <property type="entry name" value="AP_endonuc_2"/>
    <property type="match status" value="1"/>
</dbReference>
<evidence type="ECO:0000313" key="5">
    <source>
        <dbReference type="Proteomes" id="UP000218965"/>
    </source>
</evidence>
<keyword evidence="1 4" id="KW-0413">Isomerase</keyword>
<dbReference type="SUPFAM" id="SSF51658">
    <property type="entry name" value="Xylose isomerase-like"/>
    <property type="match status" value="1"/>
</dbReference>
<dbReference type="RefSeq" id="WP_231923948.1">
    <property type="nucleotide sequence ID" value="NZ_AP017315.1"/>
</dbReference>
<keyword evidence="4" id="KW-0670">Pyruvate</keyword>
<dbReference type="InterPro" id="IPR050417">
    <property type="entry name" value="Sugar_Epim/Isomerase"/>
</dbReference>
<keyword evidence="2" id="KW-0119">Carbohydrate metabolism</keyword>
<gene>
    <name evidence="4" type="ORF">MalAC0309_2464</name>
</gene>
<dbReference type="PANTHER" id="PTHR43489">
    <property type="entry name" value="ISOMERASE"/>
    <property type="match status" value="1"/>
</dbReference>